<proteinExistence type="inferred from homology"/>
<dbReference type="InterPro" id="IPR023346">
    <property type="entry name" value="Lysozyme-like_dom_sf"/>
</dbReference>
<keyword evidence="14" id="KW-0732">Signal</keyword>
<dbReference type="GO" id="GO:0008955">
    <property type="term" value="F:peptidoglycan glycosyltransferase activity"/>
    <property type="evidence" value="ECO:0007669"/>
    <property type="project" value="UniProtKB-EC"/>
</dbReference>
<dbReference type="Proteomes" id="UP000254337">
    <property type="component" value="Chromosome"/>
</dbReference>
<name>A0A346B0P4_9FIRM</name>
<evidence type="ECO:0000256" key="4">
    <source>
        <dbReference type="ARBA" id="ARBA00022670"/>
    </source>
</evidence>
<accession>A0A346B0P4</accession>
<evidence type="ECO:0000256" key="7">
    <source>
        <dbReference type="ARBA" id="ARBA00022801"/>
    </source>
</evidence>
<evidence type="ECO:0000256" key="13">
    <source>
        <dbReference type="ARBA" id="ARBA00049902"/>
    </source>
</evidence>
<evidence type="ECO:0000256" key="1">
    <source>
        <dbReference type="ARBA" id="ARBA00007090"/>
    </source>
</evidence>
<dbReference type="EMBL" id="CP029462">
    <property type="protein sequence ID" value="AXL21687.1"/>
    <property type="molecule type" value="Genomic_DNA"/>
</dbReference>
<evidence type="ECO:0000256" key="3">
    <source>
        <dbReference type="ARBA" id="ARBA00022645"/>
    </source>
</evidence>
<keyword evidence="17" id="KW-1185">Reference proteome</keyword>
<keyword evidence="11" id="KW-0961">Cell wall biogenesis/degradation</keyword>
<comment type="catalytic activity">
    <reaction evidence="12">
        <text>Preferential cleavage: (Ac)2-L-Lys-D-Ala-|-D-Ala. Also transpeptidation of peptidyl-alanyl moieties that are N-acyl substituents of D-alanine.</text>
        <dbReference type="EC" id="3.4.16.4"/>
    </reaction>
</comment>
<gene>
    <name evidence="16" type="ORF">DKB62_08990</name>
</gene>
<dbReference type="SUPFAM" id="SSF53955">
    <property type="entry name" value="Lysozyme-like"/>
    <property type="match status" value="1"/>
</dbReference>
<dbReference type="PROSITE" id="PS51257">
    <property type="entry name" value="PROKAR_LIPOPROTEIN"/>
    <property type="match status" value="1"/>
</dbReference>
<dbReference type="OrthoDB" id="9766909at2"/>
<dbReference type="InterPro" id="IPR036950">
    <property type="entry name" value="PBP_transglycosylase"/>
</dbReference>
<dbReference type="RefSeq" id="WP_107195641.1">
    <property type="nucleotide sequence ID" value="NZ_CP029462.1"/>
</dbReference>
<dbReference type="InterPro" id="IPR050396">
    <property type="entry name" value="Glycosyltr_51/Transpeptidase"/>
</dbReference>
<comment type="catalytic activity">
    <reaction evidence="13">
        <text>[GlcNAc-(1-&gt;4)-Mur2Ac(oyl-L-Ala-gamma-D-Glu-L-Lys-D-Ala-D-Ala)](n)-di-trans,octa-cis-undecaprenyl diphosphate + beta-D-GlcNAc-(1-&gt;4)-Mur2Ac(oyl-L-Ala-gamma-D-Glu-L-Lys-D-Ala-D-Ala)-di-trans,octa-cis-undecaprenyl diphosphate = [GlcNAc-(1-&gt;4)-Mur2Ac(oyl-L-Ala-gamma-D-Glu-L-Lys-D-Ala-D-Ala)](n+1)-di-trans,octa-cis-undecaprenyl diphosphate + di-trans,octa-cis-undecaprenyl diphosphate + H(+)</text>
        <dbReference type="Rhea" id="RHEA:23708"/>
        <dbReference type="Rhea" id="RHEA-COMP:9602"/>
        <dbReference type="Rhea" id="RHEA-COMP:9603"/>
        <dbReference type="ChEBI" id="CHEBI:15378"/>
        <dbReference type="ChEBI" id="CHEBI:58405"/>
        <dbReference type="ChEBI" id="CHEBI:60033"/>
        <dbReference type="ChEBI" id="CHEBI:78435"/>
        <dbReference type="EC" id="2.4.99.28"/>
    </reaction>
</comment>
<keyword evidence="4" id="KW-0645">Protease</keyword>
<evidence type="ECO:0000313" key="17">
    <source>
        <dbReference type="Proteomes" id="UP000254337"/>
    </source>
</evidence>
<dbReference type="Gene3D" id="1.10.3810.10">
    <property type="entry name" value="Biosynthetic peptidoglycan transglycosylase-like"/>
    <property type="match status" value="1"/>
</dbReference>
<dbReference type="GO" id="GO:0006508">
    <property type="term" value="P:proteolysis"/>
    <property type="evidence" value="ECO:0007669"/>
    <property type="project" value="UniProtKB-KW"/>
</dbReference>
<evidence type="ECO:0000256" key="11">
    <source>
        <dbReference type="ARBA" id="ARBA00023316"/>
    </source>
</evidence>
<sequence>MKKKLLLVFLLAFAACSSWNLIADFISGPDTGGRTERSAPAAFISSWLTPLKPLEEKAYVYLHFEEAMDAKMARIPMYVSINIVPQSLRQAVIATEDRRFYSHGAIDPIGIIRAAAVNLYSGETVEGGSTISQQVVKNVFLSHERTLSRKVQEVILAFLLEHYYSKDDILEIYLNTAYFGANATGLYEACRTYYGIGPDELRLSQSSMLAGLLQAPTYYNPLEHYDAARKRQQVVLALMAEQGYISASQATQAYRDDLGLSGDGSETN</sequence>
<evidence type="ECO:0000256" key="2">
    <source>
        <dbReference type="ARBA" id="ARBA00007739"/>
    </source>
</evidence>
<dbReference type="AlphaFoldDB" id="A0A346B0P4"/>
<keyword evidence="5" id="KW-0328">Glycosyltransferase</keyword>
<feature type="chain" id="PRO_5039647994" evidence="14">
    <location>
        <begin position="24"/>
        <end position="268"/>
    </location>
</feature>
<dbReference type="PANTHER" id="PTHR32282:SF33">
    <property type="entry name" value="PEPTIDOGLYCAN GLYCOSYLTRANSFERASE"/>
    <property type="match status" value="1"/>
</dbReference>
<evidence type="ECO:0000256" key="5">
    <source>
        <dbReference type="ARBA" id="ARBA00022676"/>
    </source>
</evidence>
<dbReference type="GO" id="GO:0009002">
    <property type="term" value="F:serine-type D-Ala-D-Ala carboxypeptidase activity"/>
    <property type="evidence" value="ECO:0007669"/>
    <property type="project" value="UniProtKB-EC"/>
</dbReference>
<evidence type="ECO:0000313" key="16">
    <source>
        <dbReference type="EMBL" id="AXL21687.1"/>
    </source>
</evidence>
<dbReference type="Pfam" id="PF00912">
    <property type="entry name" value="Transgly"/>
    <property type="match status" value="1"/>
</dbReference>
<feature type="domain" description="Glycosyl transferase family 51" evidence="15">
    <location>
        <begin position="77"/>
        <end position="239"/>
    </location>
</feature>
<comment type="similarity">
    <text evidence="2">In the N-terminal section; belongs to the glycosyltransferase 51 family.</text>
</comment>
<keyword evidence="7" id="KW-0378">Hydrolase</keyword>
<dbReference type="InterPro" id="IPR001264">
    <property type="entry name" value="Glyco_trans_51"/>
</dbReference>
<evidence type="ECO:0000256" key="14">
    <source>
        <dbReference type="SAM" id="SignalP"/>
    </source>
</evidence>
<dbReference type="GO" id="GO:0008360">
    <property type="term" value="P:regulation of cell shape"/>
    <property type="evidence" value="ECO:0007669"/>
    <property type="project" value="UniProtKB-KW"/>
</dbReference>
<keyword evidence="3" id="KW-0121">Carboxypeptidase</keyword>
<dbReference type="FunFam" id="1.10.3810.10:FF:000001">
    <property type="entry name" value="Penicillin-binding protein 1A"/>
    <property type="match status" value="1"/>
</dbReference>
<dbReference type="PANTHER" id="PTHR32282">
    <property type="entry name" value="BINDING PROTEIN TRANSPEPTIDASE, PUTATIVE-RELATED"/>
    <property type="match status" value="1"/>
</dbReference>
<protein>
    <submittedName>
        <fullName evidence="16">Transglycosylase</fullName>
    </submittedName>
</protein>
<evidence type="ECO:0000256" key="12">
    <source>
        <dbReference type="ARBA" id="ARBA00034000"/>
    </source>
</evidence>
<reference evidence="16 17" key="1">
    <citation type="submission" date="2018-05" db="EMBL/GenBank/DDBJ databases">
        <title>Complete genome sequence of Megasphaera sp. AJH120T, isolated from the ceca of a chicken.</title>
        <authorList>
            <person name="Maki J."/>
            <person name="Looft T."/>
        </authorList>
    </citation>
    <scope>NUCLEOTIDE SEQUENCE [LARGE SCALE GENOMIC DNA]</scope>
    <source>
        <strain evidence="16 17">AJH120</strain>
    </source>
</reference>
<feature type="signal peptide" evidence="14">
    <location>
        <begin position="1"/>
        <end position="23"/>
    </location>
</feature>
<evidence type="ECO:0000256" key="8">
    <source>
        <dbReference type="ARBA" id="ARBA00022960"/>
    </source>
</evidence>
<evidence type="ECO:0000259" key="15">
    <source>
        <dbReference type="Pfam" id="PF00912"/>
    </source>
</evidence>
<dbReference type="GO" id="GO:0071555">
    <property type="term" value="P:cell wall organization"/>
    <property type="evidence" value="ECO:0007669"/>
    <property type="project" value="UniProtKB-KW"/>
</dbReference>
<evidence type="ECO:0000256" key="6">
    <source>
        <dbReference type="ARBA" id="ARBA00022679"/>
    </source>
</evidence>
<keyword evidence="8" id="KW-0133">Cell shape</keyword>
<dbReference type="GO" id="GO:0009252">
    <property type="term" value="P:peptidoglycan biosynthetic process"/>
    <property type="evidence" value="ECO:0007669"/>
    <property type="project" value="UniProtKB-KW"/>
</dbReference>
<evidence type="ECO:0000256" key="9">
    <source>
        <dbReference type="ARBA" id="ARBA00022984"/>
    </source>
</evidence>
<keyword evidence="6" id="KW-0808">Transferase</keyword>
<comment type="similarity">
    <text evidence="1">In the C-terminal section; belongs to the transpeptidase family.</text>
</comment>
<dbReference type="KEGG" id="meg:DKB62_08990"/>
<evidence type="ECO:0000256" key="10">
    <source>
        <dbReference type="ARBA" id="ARBA00023268"/>
    </source>
</evidence>
<keyword evidence="10" id="KW-0511">Multifunctional enzyme</keyword>
<keyword evidence="9" id="KW-0573">Peptidoglycan synthesis</keyword>
<organism evidence="16 17">
    <name type="scientific">Megasphaera stantonii</name>
    <dbReference type="NCBI Taxonomy" id="2144175"/>
    <lineage>
        <taxon>Bacteria</taxon>
        <taxon>Bacillati</taxon>
        <taxon>Bacillota</taxon>
        <taxon>Negativicutes</taxon>
        <taxon>Veillonellales</taxon>
        <taxon>Veillonellaceae</taxon>
        <taxon>Megasphaera</taxon>
    </lineage>
</organism>